<dbReference type="Proteomes" id="UP000245887">
    <property type="component" value="Unassembled WGS sequence"/>
</dbReference>
<feature type="transmembrane region" description="Helical" evidence="11">
    <location>
        <begin position="12"/>
        <end position="34"/>
    </location>
</feature>
<dbReference type="SUPFAM" id="SSF54523">
    <property type="entry name" value="Pili subunits"/>
    <property type="match status" value="1"/>
</dbReference>
<evidence type="ECO:0000313" key="16">
    <source>
        <dbReference type="Proteomes" id="UP000245887"/>
    </source>
</evidence>
<dbReference type="InterPro" id="IPR022346">
    <property type="entry name" value="T2SS_GspH"/>
</dbReference>
<evidence type="ECO:0000256" key="9">
    <source>
        <dbReference type="ARBA" id="ARBA00025772"/>
    </source>
</evidence>
<keyword evidence="8 11" id="KW-0472">Membrane</keyword>
<evidence type="ECO:0000256" key="7">
    <source>
        <dbReference type="ARBA" id="ARBA00022989"/>
    </source>
</evidence>
<evidence type="ECO:0000256" key="5">
    <source>
        <dbReference type="ARBA" id="ARBA00022519"/>
    </source>
</evidence>
<dbReference type="GO" id="GO:0005886">
    <property type="term" value="C:plasma membrane"/>
    <property type="evidence" value="ECO:0007669"/>
    <property type="project" value="UniProtKB-SubCell"/>
</dbReference>
<dbReference type="Proteomes" id="UP000218332">
    <property type="component" value="Unassembled WGS sequence"/>
</dbReference>
<evidence type="ECO:0000256" key="2">
    <source>
        <dbReference type="ARBA" id="ARBA00021549"/>
    </source>
</evidence>
<comment type="caution">
    <text evidence="13">The sequence shown here is derived from an EMBL/GenBank/DDBJ whole genome shotgun (WGS) entry which is preliminary data.</text>
</comment>
<evidence type="ECO:0000256" key="11">
    <source>
        <dbReference type="SAM" id="Phobius"/>
    </source>
</evidence>
<evidence type="ECO:0000256" key="4">
    <source>
        <dbReference type="ARBA" id="ARBA00022481"/>
    </source>
</evidence>
<gene>
    <name evidence="14" type="ORF">C8D92_109170</name>
    <name evidence="13" type="ORF">CF392_12370</name>
</gene>
<dbReference type="Pfam" id="PF12019">
    <property type="entry name" value="GspH"/>
    <property type="match status" value="1"/>
</dbReference>
<comment type="subcellular location">
    <subcellularLocation>
        <location evidence="1">Cell inner membrane</location>
        <topology evidence="1">Single-pass membrane protein</topology>
    </subcellularLocation>
</comment>
<evidence type="ECO:0000313" key="14">
    <source>
        <dbReference type="EMBL" id="PVY70417.1"/>
    </source>
</evidence>
<accession>A0A2A2I244</accession>
<dbReference type="EMBL" id="NMPM01000075">
    <property type="protein sequence ID" value="PAV25160.1"/>
    <property type="molecule type" value="Genomic_DNA"/>
</dbReference>
<feature type="domain" description="General secretion pathway GspH" evidence="12">
    <location>
        <begin position="46"/>
        <end position="175"/>
    </location>
</feature>
<keyword evidence="4" id="KW-0488">Methylation</keyword>
<name>A0A2A2I244_9GAMM</name>
<proteinExistence type="inferred from homology"/>
<evidence type="ECO:0000313" key="13">
    <source>
        <dbReference type="EMBL" id="PAV25160.1"/>
    </source>
</evidence>
<keyword evidence="3" id="KW-1003">Cell membrane</keyword>
<evidence type="ECO:0000313" key="15">
    <source>
        <dbReference type="Proteomes" id="UP000218332"/>
    </source>
</evidence>
<organism evidence="13 15">
    <name type="scientific">Tamilnaduibacter salinus</name>
    <dbReference type="NCBI Taxonomy" id="1484056"/>
    <lineage>
        <taxon>Bacteria</taxon>
        <taxon>Pseudomonadati</taxon>
        <taxon>Pseudomonadota</taxon>
        <taxon>Gammaproteobacteria</taxon>
        <taxon>Pseudomonadales</taxon>
        <taxon>Marinobacteraceae</taxon>
        <taxon>Tamilnaduibacter</taxon>
    </lineage>
</organism>
<keyword evidence="15" id="KW-1185">Reference proteome</keyword>
<sequence length="194" mass="19582">MKLQNQNNAGFTLVELLVTLIILGIVIAFAVPSFQTMATSNRMTNQVNTLSGLIANARSAASTAPGSTVTICSSSDGASCSGSSNWEDGWIVFRDEDGDGSVDAGDGDEVLRVHADLAGGNTLRVTGFDGSGQRIQFEGNGMPSASAGSAGAGTLTVCDDGGVSDAGAIVVAVSGQTRLVRNGLDHDGNAITCP</sequence>
<evidence type="ECO:0000259" key="12">
    <source>
        <dbReference type="Pfam" id="PF12019"/>
    </source>
</evidence>
<dbReference type="EMBL" id="QEKQ01000009">
    <property type="protein sequence ID" value="PVY70417.1"/>
    <property type="molecule type" value="Genomic_DNA"/>
</dbReference>
<dbReference type="NCBIfam" id="TIGR02532">
    <property type="entry name" value="IV_pilin_GFxxxE"/>
    <property type="match status" value="1"/>
</dbReference>
<keyword evidence="6 11" id="KW-0812">Transmembrane</keyword>
<dbReference type="Gene3D" id="3.55.40.10">
    <property type="entry name" value="minor pseudopilin epsh domain"/>
    <property type="match status" value="1"/>
</dbReference>
<evidence type="ECO:0000256" key="10">
    <source>
        <dbReference type="ARBA" id="ARBA00030775"/>
    </source>
</evidence>
<dbReference type="GO" id="GO:0015628">
    <property type="term" value="P:protein secretion by the type II secretion system"/>
    <property type="evidence" value="ECO:0007669"/>
    <property type="project" value="InterPro"/>
</dbReference>
<evidence type="ECO:0000256" key="6">
    <source>
        <dbReference type="ARBA" id="ARBA00022692"/>
    </source>
</evidence>
<reference evidence="13 15" key="1">
    <citation type="submission" date="2017-07" db="EMBL/GenBank/DDBJ databases">
        <title>Tamlnaduibacter salinus (Mi-7) genome sequencing.</title>
        <authorList>
            <person name="Verma A."/>
            <person name="Krishnamurthi S."/>
        </authorList>
    </citation>
    <scope>NUCLEOTIDE SEQUENCE [LARGE SCALE GENOMIC DNA]</scope>
    <source>
        <strain evidence="13 15">Mi-7</strain>
    </source>
</reference>
<evidence type="ECO:0000256" key="3">
    <source>
        <dbReference type="ARBA" id="ARBA00022475"/>
    </source>
</evidence>
<evidence type="ECO:0000256" key="8">
    <source>
        <dbReference type="ARBA" id="ARBA00023136"/>
    </source>
</evidence>
<keyword evidence="7 11" id="KW-1133">Transmembrane helix</keyword>
<dbReference type="PROSITE" id="PS00409">
    <property type="entry name" value="PROKAR_NTER_METHYL"/>
    <property type="match status" value="1"/>
</dbReference>
<comment type="similarity">
    <text evidence="9">Belongs to the GSP H family.</text>
</comment>
<reference evidence="14 16" key="2">
    <citation type="submission" date="2018-04" db="EMBL/GenBank/DDBJ databases">
        <title>Genomic Encyclopedia of Type Strains, Phase IV (KMG-IV): sequencing the most valuable type-strain genomes for metagenomic binning, comparative biology and taxonomic classification.</title>
        <authorList>
            <person name="Goeker M."/>
        </authorList>
    </citation>
    <scope>NUCLEOTIDE SEQUENCE [LARGE SCALE GENOMIC DNA]</scope>
    <source>
        <strain evidence="14 16">DSM 28688</strain>
    </source>
</reference>
<evidence type="ECO:0000256" key="1">
    <source>
        <dbReference type="ARBA" id="ARBA00004377"/>
    </source>
</evidence>
<dbReference type="GO" id="GO:0015627">
    <property type="term" value="C:type II protein secretion system complex"/>
    <property type="evidence" value="ECO:0007669"/>
    <property type="project" value="InterPro"/>
</dbReference>
<keyword evidence="5" id="KW-0997">Cell inner membrane</keyword>
<dbReference type="AlphaFoldDB" id="A0A2A2I244"/>
<dbReference type="InterPro" id="IPR045584">
    <property type="entry name" value="Pilin-like"/>
</dbReference>
<dbReference type="RefSeq" id="WP_095611763.1">
    <property type="nucleotide sequence ID" value="NZ_NMPM01000075.1"/>
</dbReference>
<protein>
    <recommendedName>
        <fullName evidence="2">Type II secretion system protein H</fullName>
    </recommendedName>
    <alternativeName>
        <fullName evidence="10">General secretion pathway protein H</fullName>
    </alternativeName>
</protein>
<dbReference type="InterPro" id="IPR012902">
    <property type="entry name" value="N_methyl_site"/>
</dbReference>
<dbReference type="Pfam" id="PF07963">
    <property type="entry name" value="N_methyl"/>
    <property type="match status" value="1"/>
</dbReference>
<dbReference type="OrthoDB" id="2313614at2"/>